<keyword evidence="3" id="KW-1185">Reference proteome</keyword>
<sequence>MGWVRIRENISIVRFMVILSLVWTSLASEQSIHKSTNNFGPANQSFLSRVTSEKSAVADGGELNVYGTSSEDHVAQEAEGEPNLLIDDELRTKRDGEKWSSLRGSWGKRNPAQLDRGWNNFRGTWGKKADWSSLRGSWGKRGSDAMADKRADWSNFRGSWGKRTSAPEASLDDSVSDLDQFDHDYDAFNEDPSSALSPDDATRLNNDALFLETVKLLSQRAQNKEDFADQEILNSGDDEEQNLVQKRSTAAYSGWLKRPVGTLLLAPRSVNWSSLRGSWGKRSGPTNWSSLRGTWGKRPAKDSNWAGLRGTWGKRPAKDSNWADLRGTWGKRPAKDSNWANLRGTWGKRPAKDSNWANLRGTWGKRPAKDSNWADLRGTWGKKSGGQKWSSLRGTWGKRSDQVDELDLGDE</sequence>
<dbReference type="OrthoDB" id="6090360at2759"/>
<evidence type="ECO:0000313" key="3">
    <source>
        <dbReference type="Proteomes" id="UP000694843"/>
    </source>
</evidence>
<gene>
    <name evidence="4" type="primary">LOC108679990</name>
</gene>
<proteinExistence type="predicted"/>
<dbReference type="CTD" id="4284"/>
<feature type="region of interest" description="Disordered" evidence="1">
    <location>
        <begin position="364"/>
        <end position="411"/>
    </location>
</feature>
<reference evidence="4" key="1">
    <citation type="submission" date="2025-08" db="UniProtKB">
        <authorList>
            <consortium name="RefSeq"/>
        </authorList>
    </citation>
    <scope>IDENTIFICATION</scope>
    <source>
        <tissue evidence="4">Whole organism</tissue>
    </source>
</reference>
<organism evidence="3 4">
    <name type="scientific">Hyalella azteca</name>
    <name type="common">Amphipod</name>
    <dbReference type="NCBI Taxonomy" id="294128"/>
    <lineage>
        <taxon>Eukaryota</taxon>
        <taxon>Metazoa</taxon>
        <taxon>Ecdysozoa</taxon>
        <taxon>Arthropoda</taxon>
        <taxon>Crustacea</taxon>
        <taxon>Multicrustacea</taxon>
        <taxon>Malacostraca</taxon>
        <taxon>Eumalacostraca</taxon>
        <taxon>Peracarida</taxon>
        <taxon>Amphipoda</taxon>
        <taxon>Senticaudata</taxon>
        <taxon>Talitrida</taxon>
        <taxon>Talitroidea</taxon>
        <taxon>Hyalellidae</taxon>
        <taxon>Hyalella</taxon>
    </lineage>
</organism>
<protein>
    <submittedName>
        <fullName evidence="4">Prothoracicostatic peptides</fullName>
    </submittedName>
</protein>
<dbReference type="OMA" id="WANLRGT"/>
<dbReference type="KEGG" id="hazt:108679990"/>
<evidence type="ECO:0000256" key="2">
    <source>
        <dbReference type="SAM" id="SignalP"/>
    </source>
</evidence>
<evidence type="ECO:0000256" key="1">
    <source>
        <dbReference type="SAM" id="MobiDB-lite"/>
    </source>
</evidence>
<feature type="chain" id="PRO_5034028987" evidence="2">
    <location>
        <begin position="28"/>
        <end position="411"/>
    </location>
</feature>
<keyword evidence="2" id="KW-0732">Signal</keyword>
<dbReference type="RefSeq" id="XP_018024231.1">
    <property type="nucleotide sequence ID" value="XM_018168742.2"/>
</dbReference>
<accession>A0A8B7PFZ6</accession>
<evidence type="ECO:0000313" key="4">
    <source>
        <dbReference type="RefSeq" id="XP_018024231.1"/>
    </source>
</evidence>
<dbReference type="GeneID" id="108679990"/>
<feature type="signal peptide" evidence="2">
    <location>
        <begin position="1"/>
        <end position="27"/>
    </location>
</feature>
<name>A0A8B7PFZ6_HYAAZ</name>
<dbReference type="AlphaFoldDB" id="A0A8B7PFZ6"/>
<dbReference type="Proteomes" id="UP000694843">
    <property type="component" value="Unplaced"/>
</dbReference>